<organism evidence="2 3">
    <name type="scientific">Thalassobacterium sedimentorum</name>
    <dbReference type="NCBI Taxonomy" id="3041258"/>
    <lineage>
        <taxon>Bacteria</taxon>
        <taxon>Pseudomonadati</taxon>
        <taxon>Verrucomicrobiota</taxon>
        <taxon>Opitutia</taxon>
        <taxon>Puniceicoccales</taxon>
        <taxon>Coraliomargaritaceae</taxon>
        <taxon>Thalassobacterium</taxon>
    </lineage>
</organism>
<name>A0ABU1AMB8_9BACT</name>
<dbReference type="EMBL" id="JARXIC010000038">
    <property type="protein sequence ID" value="MDQ8195939.1"/>
    <property type="molecule type" value="Genomic_DNA"/>
</dbReference>
<sequence>MNISTLTLPLVSNNGGILQAFALKQYLESKGHIVYFINRRYTENRHVRTIKNIAKRCLRKSVSVSMPRPEHELINQFIFKYISDGEQLCSSKEITNYLKDNDIKLLIIGSDQVWRLDYSGKLNLTFFSDFKLPKDCKLISYAASFGKDNWENSDHLTKRIRKLLNKFASISVREASGIDIVKNILDANAEHHIDPTMLLDRHDYIDLLNREGEPNIECGLFTYFLDANPSKLAVQSHIQAKIEGNPYHLKRFGSSAMTPKSKELPSVTNWLNGFRSAKFILTDSFHACVFSIIFNKPFYVIGNAERGLTRFKSLLNQFELESRLITEDSNLDELAFHSYSYERTNKLLETERLKSAEYLNQHIT</sequence>
<dbReference type="RefSeq" id="WP_308986384.1">
    <property type="nucleotide sequence ID" value="NZ_JARXIC010000038.1"/>
</dbReference>
<dbReference type="Pfam" id="PF04230">
    <property type="entry name" value="PS_pyruv_trans"/>
    <property type="match status" value="1"/>
</dbReference>
<gene>
    <name evidence="2" type="ORF">QEH59_16005</name>
</gene>
<keyword evidence="2" id="KW-0808">Transferase</keyword>
<comment type="caution">
    <text evidence="2">The sequence shown here is derived from an EMBL/GenBank/DDBJ whole genome shotgun (WGS) entry which is preliminary data.</text>
</comment>
<reference evidence="2 3" key="1">
    <citation type="submission" date="2023-04" db="EMBL/GenBank/DDBJ databases">
        <title>A novel bacteria isolated from coastal sediment.</title>
        <authorList>
            <person name="Liu X.-J."/>
            <person name="Du Z.-J."/>
        </authorList>
    </citation>
    <scope>NUCLEOTIDE SEQUENCE [LARGE SCALE GENOMIC DNA]</scope>
    <source>
        <strain evidence="2 3">SDUM461004</strain>
    </source>
</reference>
<dbReference type="EC" id="2.4.-.-" evidence="2"/>
<evidence type="ECO:0000313" key="2">
    <source>
        <dbReference type="EMBL" id="MDQ8195939.1"/>
    </source>
</evidence>
<dbReference type="Proteomes" id="UP001243717">
    <property type="component" value="Unassembled WGS sequence"/>
</dbReference>
<evidence type="ECO:0000313" key="3">
    <source>
        <dbReference type="Proteomes" id="UP001243717"/>
    </source>
</evidence>
<accession>A0ABU1AMB8</accession>
<dbReference type="GO" id="GO:0016757">
    <property type="term" value="F:glycosyltransferase activity"/>
    <property type="evidence" value="ECO:0007669"/>
    <property type="project" value="UniProtKB-KW"/>
</dbReference>
<keyword evidence="2" id="KW-0328">Glycosyltransferase</keyword>
<proteinExistence type="predicted"/>
<protein>
    <submittedName>
        <fullName evidence="2">Polysaccharide pyruvyl transferase family protein</fullName>
        <ecNumber evidence="2">2.4.-.-</ecNumber>
    </submittedName>
</protein>
<feature type="domain" description="Polysaccharide pyruvyl transferase" evidence="1">
    <location>
        <begin position="15"/>
        <end position="303"/>
    </location>
</feature>
<evidence type="ECO:0000259" key="1">
    <source>
        <dbReference type="Pfam" id="PF04230"/>
    </source>
</evidence>
<keyword evidence="3" id="KW-1185">Reference proteome</keyword>
<dbReference type="InterPro" id="IPR007345">
    <property type="entry name" value="Polysacch_pyruvyl_Trfase"/>
</dbReference>